<comment type="caution">
    <text evidence="2">The sequence shown here is derived from an EMBL/GenBank/DDBJ whole genome shotgun (WGS) entry which is preliminary data.</text>
</comment>
<feature type="transmembrane region" description="Helical" evidence="1">
    <location>
        <begin position="109"/>
        <end position="132"/>
    </location>
</feature>
<accession>A0ABW1R640</accession>
<evidence type="ECO:0008006" key="4">
    <source>
        <dbReference type="Google" id="ProtNLM"/>
    </source>
</evidence>
<feature type="transmembrane region" description="Helical" evidence="1">
    <location>
        <begin position="144"/>
        <end position="168"/>
    </location>
</feature>
<proteinExistence type="predicted"/>
<keyword evidence="3" id="KW-1185">Reference proteome</keyword>
<dbReference type="Proteomes" id="UP001596253">
    <property type="component" value="Unassembled WGS sequence"/>
</dbReference>
<sequence length="264" mass="30057">MQKRRFFLKGSLAESRWLNRQAHHGWQLTAVRGCHYQFKPAEHVVTVMTEYVPVDALKPLAAQFKPLASYTYERLEVGVVYTGQPVIGRRVVTADDKERLKVTRWARDLAINSMNAWVIGLWLLMCAAVFGSAQGNANAVLTNLLLGALGIGGGLMLVGMMMGGHLALRYHRQVRQLIQRTGDRQATWQPTLHIQFHHQTQAPDVSGLTKLGKWLPTMHNQRGDYYFDLRTNLSPIEIRNELQKQLHYQDFTVMSWLGLLTPVK</sequence>
<evidence type="ECO:0000313" key="3">
    <source>
        <dbReference type="Proteomes" id="UP001596253"/>
    </source>
</evidence>
<organism evidence="2 3">
    <name type="scientific">Lactiplantibacillus dongliensis</name>
    <dbReference type="NCBI Taxonomy" id="2559919"/>
    <lineage>
        <taxon>Bacteria</taxon>
        <taxon>Bacillati</taxon>
        <taxon>Bacillota</taxon>
        <taxon>Bacilli</taxon>
        <taxon>Lactobacillales</taxon>
        <taxon>Lactobacillaceae</taxon>
        <taxon>Lactiplantibacillus</taxon>
    </lineage>
</organism>
<dbReference type="RefSeq" id="WP_137641336.1">
    <property type="nucleotide sequence ID" value="NZ_BJDK01000051.1"/>
</dbReference>
<protein>
    <recommendedName>
        <fullName evidence="4">DUF2812 domain-containing protein</fullName>
    </recommendedName>
</protein>
<gene>
    <name evidence="2" type="ORF">ACFP3T_05420</name>
</gene>
<name>A0ABW1R640_9LACO</name>
<keyword evidence="1" id="KW-1133">Transmembrane helix</keyword>
<evidence type="ECO:0000313" key="2">
    <source>
        <dbReference type="EMBL" id="MFC6164107.1"/>
    </source>
</evidence>
<keyword evidence="1" id="KW-0472">Membrane</keyword>
<evidence type="ECO:0000256" key="1">
    <source>
        <dbReference type="SAM" id="Phobius"/>
    </source>
</evidence>
<dbReference type="EMBL" id="JBHSSD010000022">
    <property type="protein sequence ID" value="MFC6164107.1"/>
    <property type="molecule type" value="Genomic_DNA"/>
</dbReference>
<reference evidence="3" key="1">
    <citation type="journal article" date="2019" name="Int. J. Syst. Evol. Microbiol.">
        <title>The Global Catalogue of Microorganisms (GCM) 10K type strain sequencing project: providing services to taxonomists for standard genome sequencing and annotation.</title>
        <authorList>
            <consortium name="The Broad Institute Genomics Platform"/>
            <consortium name="The Broad Institute Genome Sequencing Center for Infectious Disease"/>
            <person name="Wu L."/>
            <person name="Ma J."/>
        </authorList>
    </citation>
    <scope>NUCLEOTIDE SEQUENCE [LARGE SCALE GENOMIC DNA]</scope>
    <source>
        <strain evidence="3">CCM 8932</strain>
    </source>
</reference>
<keyword evidence="1" id="KW-0812">Transmembrane</keyword>